<sequence length="254" mass="27262">MMITLAAASQKGGVAKTTTNLAIGAKLAEDGARVLYIDLDPQMNLSTTLKATTAGVLSSLDVLTGDATIAEAAQTVDNYDVVPASRLNGKADDLMSSVGKDYRLRKALEAVADRYDFAILDTPPALGTLTVNALTAASWVVIPAQADAYSLDGVTDLAATIQAIREYTNPDLRIAGILLTRYNPRTSISKIIHEDAEAMAAELETKVFKAWIREATVIKEAQAVKQPIFAYAPSSKVAYDYRFFIDELLEDVNG</sequence>
<evidence type="ECO:0000259" key="1">
    <source>
        <dbReference type="Pfam" id="PF13614"/>
    </source>
</evidence>
<comment type="caution">
    <text evidence="2">The sequence shown here is derived from an EMBL/GenBank/DDBJ whole genome shotgun (WGS) entry which is preliminary data.</text>
</comment>
<dbReference type="InterPro" id="IPR050678">
    <property type="entry name" value="DNA_Partitioning_ATPase"/>
</dbReference>
<dbReference type="InterPro" id="IPR027417">
    <property type="entry name" value="P-loop_NTPase"/>
</dbReference>
<gene>
    <name evidence="2" type="ORF">VJ920_08100</name>
</gene>
<reference evidence="2 3" key="1">
    <citation type="submission" date="2024-01" db="EMBL/GenBank/DDBJ databases">
        <title>novel species in genus Adlercreutzia.</title>
        <authorList>
            <person name="Liu X."/>
        </authorList>
    </citation>
    <scope>NUCLEOTIDE SEQUENCE [LARGE SCALE GENOMIC DNA]</scope>
    <source>
        <strain evidence="2 3">R22</strain>
    </source>
</reference>
<evidence type="ECO:0000313" key="3">
    <source>
        <dbReference type="Proteomes" id="UP001343724"/>
    </source>
</evidence>
<feature type="domain" description="AAA" evidence="1">
    <location>
        <begin position="4"/>
        <end position="174"/>
    </location>
</feature>
<proteinExistence type="predicted"/>
<dbReference type="PANTHER" id="PTHR13696:SF52">
    <property type="entry name" value="PARA FAMILY PROTEIN CT_582"/>
    <property type="match status" value="1"/>
</dbReference>
<dbReference type="RefSeq" id="WP_326438714.1">
    <property type="nucleotide sequence ID" value="NZ_JAYMFH010000011.1"/>
</dbReference>
<organism evidence="2 3">
    <name type="scientific">Adlercreutzia shanghongiae</name>
    <dbReference type="NCBI Taxonomy" id="3111773"/>
    <lineage>
        <taxon>Bacteria</taxon>
        <taxon>Bacillati</taxon>
        <taxon>Actinomycetota</taxon>
        <taxon>Coriobacteriia</taxon>
        <taxon>Eggerthellales</taxon>
        <taxon>Eggerthellaceae</taxon>
        <taxon>Adlercreutzia</taxon>
    </lineage>
</organism>
<dbReference type="PIRSF" id="PIRSF009320">
    <property type="entry name" value="Nuc_binding_HP_1000"/>
    <property type="match status" value="1"/>
</dbReference>
<accession>A0ABU6IZG3</accession>
<dbReference type="Pfam" id="PF13614">
    <property type="entry name" value="AAA_31"/>
    <property type="match status" value="1"/>
</dbReference>
<name>A0ABU6IZG3_9ACTN</name>
<dbReference type="Proteomes" id="UP001343724">
    <property type="component" value="Unassembled WGS sequence"/>
</dbReference>
<dbReference type="SUPFAM" id="SSF52540">
    <property type="entry name" value="P-loop containing nucleoside triphosphate hydrolases"/>
    <property type="match status" value="1"/>
</dbReference>
<evidence type="ECO:0000313" key="2">
    <source>
        <dbReference type="EMBL" id="MEC4295271.1"/>
    </source>
</evidence>
<dbReference type="InterPro" id="IPR025669">
    <property type="entry name" value="AAA_dom"/>
</dbReference>
<protein>
    <submittedName>
        <fullName evidence="2">ParA family protein</fullName>
    </submittedName>
</protein>
<dbReference type="PANTHER" id="PTHR13696">
    <property type="entry name" value="P-LOOP CONTAINING NUCLEOSIDE TRIPHOSPHATE HYDROLASE"/>
    <property type="match status" value="1"/>
</dbReference>
<dbReference type="Gene3D" id="3.40.50.300">
    <property type="entry name" value="P-loop containing nucleotide triphosphate hydrolases"/>
    <property type="match status" value="1"/>
</dbReference>
<dbReference type="CDD" id="cd02042">
    <property type="entry name" value="ParAB_family"/>
    <property type="match status" value="1"/>
</dbReference>
<dbReference type="EMBL" id="JAYMFH010000011">
    <property type="protein sequence ID" value="MEC4295271.1"/>
    <property type="molecule type" value="Genomic_DNA"/>
</dbReference>
<keyword evidence="3" id="KW-1185">Reference proteome</keyword>